<comment type="caution">
    <text evidence="5">The sequence shown here is derived from an EMBL/GenBank/DDBJ whole genome shotgun (WGS) entry which is preliminary data.</text>
</comment>
<feature type="domain" description="S-adenosyl-l-methionine hydroxide adenosyltransferase N-terminal" evidence="3">
    <location>
        <begin position="2"/>
        <end position="140"/>
    </location>
</feature>
<dbReference type="SUPFAM" id="SSF102522">
    <property type="entry name" value="Bacterial fluorinating enzyme, N-terminal domain"/>
    <property type="match status" value="1"/>
</dbReference>
<reference evidence="5 6" key="1">
    <citation type="journal article" date="2016" name="Nat. Commun.">
        <title>Thousands of microbial genomes shed light on interconnected biogeochemical processes in an aquifer system.</title>
        <authorList>
            <person name="Anantharaman K."/>
            <person name="Brown C.T."/>
            <person name="Hug L.A."/>
            <person name="Sharon I."/>
            <person name="Castelle C.J."/>
            <person name="Probst A.J."/>
            <person name="Thomas B.C."/>
            <person name="Singh A."/>
            <person name="Wilkins M.J."/>
            <person name="Karaoz U."/>
            <person name="Brodie E.L."/>
            <person name="Williams K.H."/>
            <person name="Hubbard S.S."/>
            <person name="Banfield J.F."/>
        </authorList>
    </citation>
    <scope>NUCLEOTIDE SEQUENCE [LARGE SCALE GENOMIC DNA]</scope>
</reference>
<organism evidence="5 6">
    <name type="scientific">Candidatus Muproteobacteria bacterium RIFCSPLOWO2_01_FULL_60_18</name>
    <dbReference type="NCBI Taxonomy" id="1817768"/>
    <lineage>
        <taxon>Bacteria</taxon>
        <taxon>Pseudomonadati</taxon>
        <taxon>Pseudomonadota</taxon>
        <taxon>Candidatus Muproteobacteria</taxon>
    </lineage>
</organism>
<dbReference type="InterPro" id="IPR046470">
    <property type="entry name" value="SAM_HAT_C"/>
</dbReference>
<dbReference type="Pfam" id="PF01887">
    <property type="entry name" value="SAM_HAT_N"/>
    <property type="match status" value="1"/>
</dbReference>
<dbReference type="SUPFAM" id="SSF101852">
    <property type="entry name" value="Bacterial fluorinating enzyme, C-terminal domain"/>
    <property type="match status" value="1"/>
</dbReference>
<gene>
    <name evidence="5" type="ORF">A3A87_06015</name>
</gene>
<dbReference type="AlphaFoldDB" id="A0A1F6U232"/>
<comment type="similarity">
    <text evidence="2">Belongs to the SAM hydrolase / SAM-dependent halogenase family.</text>
</comment>
<dbReference type="PIRSF" id="PIRSF006779">
    <property type="entry name" value="UCP006779"/>
    <property type="match status" value="1"/>
</dbReference>
<dbReference type="Gene3D" id="2.40.30.90">
    <property type="entry name" value="Bacterial fluorinating enzyme like"/>
    <property type="match status" value="1"/>
</dbReference>
<feature type="domain" description="S-adenosyl-l-methionine hydroxide adenosyltransferase C-terminal" evidence="4">
    <location>
        <begin position="160"/>
        <end position="238"/>
    </location>
</feature>
<evidence type="ECO:0008006" key="7">
    <source>
        <dbReference type="Google" id="ProtNLM"/>
    </source>
</evidence>
<sequence>MIVLFTDFGLTDPYVGQLHAVLAREAPGAPVIDLFHSVPDFNIRAGAYLLPAYAREFPPGTVFVCVVDPGVGSGRRAVMLKADKCWYVGPDNGLFEMVQRRATEYECRAIRWRPPGMSASFHGRDLFAPVAARLARGDMPDAEPAGLTLPPDAPWPDDLAEILHIDHYGNGISGLRAESVPVSRAIRIGREVLKYAQVFSDVPPGTAFWYQNSNGLVEIAVNGGSAAVRLGFKPGDPLTLTQP</sequence>
<dbReference type="InterPro" id="IPR023228">
    <property type="entry name" value="SAM_OH_AdoTrfase_N_sf"/>
</dbReference>
<dbReference type="InterPro" id="IPR023227">
    <property type="entry name" value="SAM_OH_AdoTrfase_C_sf"/>
</dbReference>
<name>A0A1F6U232_9PROT</name>
<evidence type="ECO:0000256" key="1">
    <source>
        <dbReference type="ARBA" id="ARBA00022691"/>
    </source>
</evidence>
<evidence type="ECO:0000313" key="6">
    <source>
        <dbReference type="Proteomes" id="UP000179037"/>
    </source>
</evidence>
<keyword evidence="1" id="KW-0949">S-adenosyl-L-methionine</keyword>
<dbReference type="PANTHER" id="PTHR35092:SF1">
    <property type="entry name" value="CHLORINASE MJ1651"/>
    <property type="match status" value="1"/>
</dbReference>
<evidence type="ECO:0000256" key="2">
    <source>
        <dbReference type="ARBA" id="ARBA00024035"/>
    </source>
</evidence>
<evidence type="ECO:0000313" key="5">
    <source>
        <dbReference type="EMBL" id="OGI51416.1"/>
    </source>
</evidence>
<evidence type="ECO:0000259" key="3">
    <source>
        <dbReference type="Pfam" id="PF01887"/>
    </source>
</evidence>
<dbReference type="InterPro" id="IPR046469">
    <property type="entry name" value="SAM_HAT_N"/>
</dbReference>
<accession>A0A1F6U232</accession>
<proteinExistence type="inferred from homology"/>
<evidence type="ECO:0000259" key="4">
    <source>
        <dbReference type="Pfam" id="PF20257"/>
    </source>
</evidence>
<dbReference type="InterPro" id="IPR002747">
    <property type="entry name" value="SAM_OH_AdoTrfase"/>
</dbReference>
<dbReference type="EMBL" id="MFTC01000042">
    <property type="protein sequence ID" value="OGI51416.1"/>
    <property type="molecule type" value="Genomic_DNA"/>
</dbReference>
<dbReference type="STRING" id="1817768.A3A87_06015"/>
<dbReference type="Pfam" id="PF20257">
    <property type="entry name" value="SAM_HAT_C"/>
    <property type="match status" value="1"/>
</dbReference>
<dbReference type="Gene3D" id="3.40.50.10790">
    <property type="entry name" value="S-adenosyl-l-methionine hydroxide adenosyltransferase, N-terminal"/>
    <property type="match status" value="1"/>
</dbReference>
<dbReference type="PANTHER" id="PTHR35092">
    <property type="entry name" value="CHLORINASE MJ1651"/>
    <property type="match status" value="1"/>
</dbReference>
<protein>
    <recommendedName>
        <fullName evidence="7">SAM-dependent chlorinase/fluorinase</fullName>
    </recommendedName>
</protein>
<dbReference type="Proteomes" id="UP000179037">
    <property type="component" value="Unassembled WGS sequence"/>
</dbReference>